<evidence type="ECO:0000313" key="3">
    <source>
        <dbReference type="EMBL" id="QSQ17138.1"/>
    </source>
</evidence>
<feature type="domain" description="DUF4440" evidence="2">
    <location>
        <begin position="45"/>
        <end position="144"/>
    </location>
</feature>
<dbReference type="Proteomes" id="UP000663090">
    <property type="component" value="Chromosome"/>
</dbReference>
<dbReference type="SUPFAM" id="SSF54427">
    <property type="entry name" value="NTF2-like"/>
    <property type="match status" value="1"/>
</dbReference>
<organism evidence="3 4">
    <name type="scientific">Myxococcus landrumensis</name>
    <dbReference type="NCBI Taxonomy" id="2813577"/>
    <lineage>
        <taxon>Bacteria</taxon>
        <taxon>Pseudomonadati</taxon>
        <taxon>Myxococcota</taxon>
        <taxon>Myxococcia</taxon>
        <taxon>Myxococcales</taxon>
        <taxon>Cystobacterineae</taxon>
        <taxon>Myxococcaceae</taxon>
        <taxon>Myxococcus</taxon>
    </lineage>
</organism>
<gene>
    <name evidence="3" type="ORF">JY572_14215</name>
</gene>
<dbReference type="RefSeq" id="WP_206718773.1">
    <property type="nucleotide sequence ID" value="NZ_CP071091.1"/>
</dbReference>
<evidence type="ECO:0000259" key="2">
    <source>
        <dbReference type="Pfam" id="PF14534"/>
    </source>
</evidence>
<accession>A0ABX7NLJ5</accession>
<evidence type="ECO:0000313" key="4">
    <source>
        <dbReference type="Proteomes" id="UP000663090"/>
    </source>
</evidence>
<dbReference type="InterPro" id="IPR032710">
    <property type="entry name" value="NTF2-like_dom_sf"/>
</dbReference>
<dbReference type="Pfam" id="PF14534">
    <property type="entry name" value="DUF4440"/>
    <property type="match status" value="1"/>
</dbReference>
<dbReference type="NCBIfam" id="TIGR02246">
    <property type="entry name" value="SgcJ/EcaC family oxidoreductase"/>
    <property type="match status" value="1"/>
</dbReference>
<dbReference type="InterPro" id="IPR011944">
    <property type="entry name" value="Steroid_delta5-4_isomerase"/>
</dbReference>
<protein>
    <submittedName>
        <fullName evidence="3">Nuclear transport factor 2 family protein</fullName>
    </submittedName>
</protein>
<dbReference type="InterPro" id="IPR027843">
    <property type="entry name" value="DUF4440"/>
</dbReference>
<feature type="signal peptide" evidence="1">
    <location>
        <begin position="1"/>
        <end position="22"/>
    </location>
</feature>
<reference evidence="3 4" key="1">
    <citation type="submission" date="2021-02" db="EMBL/GenBank/DDBJ databases">
        <title>De Novo genome assembly of isolated myxobacteria.</title>
        <authorList>
            <person name="Stevens D.C."/>
        </authorList>
    </citation>
    <scope>NUCLEOTIDE SEQUENCE [LARGE SCALE GENOMIC DNA]</scope>
    <source>
        <strain evidence="3 4">SCHIC003</strain>
    </source>
</reference>
<keyword evidence="4" id="KW-1185">Reference proteome</keyword>
<dbReference type="Gene3D" id="3.10.450.50">
    <property type="match status" value="1"/>
</dbReference>
<proteinExistence type="predicted"/>
<keyword evidence="1" id="KW-0732">Signal</keyword>
<name>A0ABX7NLJ5_9BACT</name>
<dbReference type="EMBL" id="CP071091">
    <property type="protein sequence ID" value="QSQ17138.1"/>
    <property type="molecule type" value="Genomic_DNA"/>
</dbReference>
<feature type="chain" id="PRO_5045619707" evidence="1">
    <location>
        <begin position="23"/>
        <end position="158"/>
    </location>
</feature>
<evidence type="ECO:0000256" key="1">
    <source>
        <dbReference type="SAM" id="SignalP"/>
    </source>
</evidence>
<sequence>MSRYRLPSIVLGLMLLTEPVLAQSPPAPAAPVRLPDVALPPALDRVLRDYERAWRAGDAAALASLFAEDGFVLQSNRPPVRGRAAIRAAYEGQGGGPLKLRALAFAAEDTSGYIIGAYGYGNSSGDTGKFTLTLRRAPGGPWLIVSDMDNANAPPRQR</sequence>